<comment type="caution">
    <text evidence="3">The sequence shown here is derived from an EMBL/GenBank/DDBJ whole genome shotgun (WGS) entry which is preliminary data.</text>
</comment>
<name>A0A9Q0LPX8_ANAIG</name>
<dbReference type="InterPro" id="IPR005225">
    <property type="entry name" value="Small_GTP-bd"/>
</dbReference>
<dbReference type="PANTHER" id="PTHR47978">
    <property type="match status" value="1"/>
</dbReference>
<dbReference type="InterPro" id="IPR027417">
    <property type="entry name" value="P-loop_NTPase"/>
</dbReference>
<evidence type="ECO:0000313" key="3">
    <source>
        <dbReference type="EMBL" id="KAJ5077586.1"/>
    </source>
</evidence>
<dbReference type="OrthoDB" id="26525at2759"/>
<sequence length="205" mass="23439">MTDLLFKIIIFGWQTVGKTSLINRYVDNIFAHEAIETIGVDFKDKTLAVEGKTVKLQLWDTAGQKKYQIPFTSTIYKNSHAFIVVFDLTSYESLVQVQEFLDKIEQSVEGRLIVIVGNKCDLPQIINNPEEELLKYTRGKKYKLFYTSAKDGTNVDELFRYIATELTKTSVPTRTRDEPLALTSDSEDDQAQNNQHVKPNQSKCC</sequence>
<dbReference type="SMART" id="SM00176">
    <property type="entry name" value="RAN"/>
    <property type="match status" value="1"/>
</dbReference>
<evidence type="ECO:0000256" key="2">
    <source>
        <dbReference type="SAM" id="MobiDB-lite"/>
    </source>
</evidence>
<dbReference type="Proteomes" id="UP001149090">
    <property type="component" value="Unassembled WGS sequence"/>
</dbReference>
<dbReference type="SMART" id="SM00173">
    <property type="entry name" value="RAS"/>
    <property type="match status" value="1"/>
</dbReference>
<evidence type="ECO:0000313" key="4">
    <source>
        <dbReference type="Proteomes" id="UP001149090"/>
    </source>
</evidence>
<feature type="compositionally biased region" description="Polar residues" evidence="2">
    <location>
        <begin position="191"/>
        <end position="205"/>
    </location>
</feature>
<dbReference type="AlphaFoldDB" id="A0A9Q0LPX8"/>
<reference evidence="3" key="1">
    <citation type="submission" date="2022-10" db="EMBL/GenBank/DDBJ databases">
        <title>Novel sulphate-reducing endosymbionts in the free-living metamonad Anaeramoeba.</title>
        <authorList>
            <person name="Jerlstrom-Hultqvist J."/>
            <person name="Cepicka I."/>
            <person name="Gallot-Lavallee L."/>
            <person name="Salas-Leiva D."/>
            <person name="Curtis B.A."/>
            <person name="Zahonova K."/>
            <person name="Pipaliya S."/>
            <person name="Dacks J."/>
            <person name="Roger A.J."/>
        </authorList>
    </citation>
    <scope>NUCLEOTIDE SEQUENCE</scope>
    <source>
        <strain evidence="3">BMAN</strain>
    </source>
</reference>
<dbReference type="FunFam" id="3.40.50.300:FF:001329">
    <property type="entry name" value="Small GTP-binding protein, putative"/>
    <property type="match status" value="1"/>
</dbReference>
<dbReference type="NCBIfam" id="TIGR00231">
    <property type="entry name" value="small_GTP"/>
    <property type="match status" value="1"/>
</dbReference>
<evidence type="ECO:0000256" key="1">
    <source>
        <dbReference type="ARBA" id="ARBA00022741"/>
    </source>
</evidence>
<protein>
    <submittedName>
        <fullName evidence="3">Ras-related protein rab-37</fullName>
    </submittedName>
</protein>
<dbReference type="CDD" id="cd00154">
    <property type="entry name" value="Rab"/>
    <property type="match status" value="1"/>
</dbReference>
<organism evidence="3 4">
    <name type="scientific">Anaeramoeba ignava</name>
    <name type="common">Anaerobic marine amoeba</name>
    <dbReference type="NCBI Taxonomy" id="1746090"/>
    <lineage>
        <taxon>Eukaryota</taxon>
        <taxon>Metamonada</taxon>
        <taxon>Anaeramoebidae</taxon>
        <taxon>Anaeramoeba</taxon>
    </lineage>
</organism>
<dbReference type="SMART" id="SM00175">
    <property type="entry name" value="RAB"/>
    <property type="match status" value="1"/>
</dbReference>
<dbReference type="PRINTS" id="PR00449">
    <property type="entry name" value="RASTRNSFRMNG"/>
</dbReference>
<dbReference type="Pfam" id="PF00071">
    <property type="entry name" value="Ras"/>
    <property type="match status" value="1"/>
</dbReference>
<keyword evidence="4" id="KW-1185">Reference proteome</keyword>
<dbReference type="GO" id="GO:0003924">
    <property type="term" value="F:GTPase activity"/>
    <property type="evidence" value="ECO:0007669"/>
    <property type="project" value="InterPro"/>
</dbReference>
<keyword evidence="1" id="KW-0547">Nucleotide-binding</keyword>
<dbReference type="PROSITE" id="PS51419">
    <property type="entry name" value="RAB"/>
    <property type="match status" value="1"/>
</dbReference>
<dbReference type="EMBL" id="JAPDFW010000057">
    <property type="protein sequence ID" value="KAJ5077586.1"/>
    <property type="molecule type" value="Genomic_DNA"/>
</dbReference>
<dbReference type="OMA" id="VDNIFAH"/>
<dbReference type="SUPFAM" id="SSF52540">
    <property type="entry name" value="P-loop containing nucleoside triphosphate hydrolases"/>
    <property type="match status" value="1"/>
</dbReference>
<dbReference type="PROSITE" id="PS51421">
    <property type="entry name" value="RAS"/>
    <property type="match status" value="1"/>
</dbReference>
<dbReference type="GO" id="GO:0005525">
    <property type="term" value="F:GTP binding"/>
    <property type="evidence" value="ECO:0007669"/>
    <property type="project" value="InterPro"/>
</dbReference>
<proteinExistence type="predicted"/>
<dbReference type="Gene3D" id="3.40.50.300">
    <property type="entry name" value="P-loop containing nucleotide triphosphate hydrolases"/>
    <property type="match status" value="1"/>
</dbReference>
<dbReference type="InterPro" id="IPR001806">
    <property type="entry name" value="Small_GTPase"/>
</dbReference>
<gene>
    <name evidence="3" type="ORF">M0811_05685</name>
</gene>
<dbReference type="SMART" id="SM00174">
    <property type="entry name" value="RHO"/>
    <property type="match status" value="1"/>
</dbReference>
<feature type="region of interest" description="Disordered" evidence="2">
    <location>
        <begin position="181"/>
        <end position="205"/>
    </location>
</feature>
<accession>A0A9Q0LPX8</accession>